<name>A0A419ASB2_PECCA</name>
<dbReference type="Pfam" id="PF09482">
    <property type="entry name" value="OrgA_MxiK"/>
    <property type="match status" value="1"/>
</dbReference>
<dbReference type="RefSeq" id="WP_119874607.1">
    <property type="nucleotide sequence ID" value="NZ_QZDH01000053.1"/>
</dbReference>
<reference evidence="1 2" key="1">
    <citation type="submission" date="2018-09" db="EMBL/GenBank/DDBJ databases">
        <title>Phylogenetic diversity of Pectobacterium and Dickeya strains causing blackleg disease of potato in Morocco.</title>
        <authorList>
            <person name="Oulghazi S."/>
            <person name="Moumni M."/>
            <person name="Faure D."/>
        </authorList>
    </citation>
    <scope>NUCLEOTIDE SEQUENCE [LARGE SCALE GENOMIC DNA]</scope>
    <source>
        <strain evidence="1 2">S1.15.11.2D</strain>
    </source>
</reference>
<sequence>MKPNIEQMIEILYYPVNYTDPSHLPDELLVNEKWDDVLINYWLLTQYKLEDLPVNSMPCDPTSSLIFTHWQKIPTIAHLIGGYLLRSQLLGQGASLLIDHQLLTFISLPLMHHVAMKNVTQYIDTYAWGVTFILSQLANFPIALRQRLFLSFPAQMVLPENAIPSHPDHINLLRMAVTYANDY</sequence>
<dbReference type="EMBL" id="QZDH01000053">
    <property type="protein sequence ID" value="RJL48613.1"/>
    <property type="molecule type" value="Genomic_DNA"/>
</dbReference>
<dbReference type="InterPro" id="IPR013388">
    <property type="entry name" value="T3SS_OrgA/MxiK"/>
</dbReference>
<comment type="caution">
    <text evidence="1">The sequence shown here is derived from an EMBL/GenBank/DDBJ whole genome shotgun (WGS) entry which is preliminary data.</text>
</comment>
<organism evidence="1 2">
    <name type="scientific">Pectobacterium carotovorum</name>
    <name type="common">Erwinia carotovora</name>
    <dbReference type="NCBI Taxonomy" id="554"/>
    <lineage>
        <taxon>Bacteria</taxon>
        <taxon>Pseudomonadati</taxon>
        <taxon>Pseudomonadota</taxon>
        <taxon>Gammaproteobacteria</taxon>
        <taxon>Enterobacterales</taxon>
        <taxon>Pectobacteriaceae</taxon>
        <taxon>Pectobacterium</taxon>
    </lineage>
</organism>
<proteinExistence type="predicted"/>
<evidence type="ECO:0000313" key="2">
    <source>
        <dbReference type="Proteomes" id="UP000283655"/>
    </source>
</evidence>
<evidence type="ECO:0000313" key="1">
    <source>
        <dbReference type="EMBL" id="RJL48613.1"/>
    </source>
</evidence>
<dbReference type="Proteomes" id="UP000283655">
    <property type="component" value="Unassembled WGS sequence"/>
</dbReference>
<gene>
    <name evidence="1" type="ORF">D5071_17965</name>
</gene>
<protein>
    <submittedName>
        <fullName evidence="1">Type III secretion system protein</fullName>
    </submittedName>
</protein>
<accession>A0A419ASB2</accession>
<dbReference type="AlphaFoldDB" id="A0A419ASB2"/>